<dbReference type="Proteomes" id="UP001501598">
    <property type="component" value="Unassembled WGS sequence"/>
</dbReference>
<feature type="region of interest" description="Disordered" evidence="1">
    <location>
        <begin position="31"/>
        <end position="59"/>
    </location>
</feature>
<dbReference type="EMBL" id="BAABGT010000096">
    <property type="protein sequence ID" value="GAA4556175.1"/>
    <property type="molecule type" value="Genomic_DNA"/>
</dbReference>
<protein>
    <submittedName>
        <fullName evidence="2">Uncharacterized protein</fullName>
    </submittedName>
</protein>
<reference evidence="3" key="1">
    <citation type="journal article" date="2019" name="Int. J. Syst. Evol. Microbiol.">
        <title>The Global Catalogue of Microorganisms (GCM) 10K type strain sequencing project: providing services to taxonomists for standard genome sequencing and annotation.</title>
        <authorList>
            <consortium name="The Broad Institute Genomics Platform"/>
            <consortium name="The Broad Institute Genome Sequencing Center for Infectious Disease"/>
            <person name="Wu L."/>
            <person name="Ma J."/>
        </authorList>
    </citation>
    <scope>NUCLEOTIDE SEQUENCE [LARGE SCALE GENOMIC DNA]</scope>
    <source>
        <strain evidence="3">JCM 17906</strain>
    </source>
</reference>
<proteinExistence type="predicted"/>
<feature type="compositionally biased region" description="Acidic residues" evidence="1">
    <location>
        <begin position="37"/>
        <end position="46"/>
    </location>
</feature>
<comment type="caution">
    <text evidence="2">The sequence shown here is derived from an EMBL/GenBank/DDBJ whole genome shotgun (WGS) entry which is preliminary data.</text>
</comment>
<dbReference type="RefSeq" id="WP_345425505.1">
    <property type="nucleotide sequence ID" value="NZ_BAABGT010000096.1"/>
</dbReference>
<keyword evidence="3" id="KW-1185">Reference proteome</keyword>
<evidence type="ECO:0000313" key="3">
    <source>
        <dbReference type="Proteomes" id="UP001501598"/>
    </source>
</evidence>
<accession>A0ABP8S279</accession>
<evidence type="ECO:0000256" key="1">
    <source>
        <dbReference type="SAM" id="MobiDB-lite"/>
    </source>
</evidence>
<gene>
    <name evidence="2" type="ORF">GCM10023175_57810</name>
</gene>
<name>A0ABP8S279_9PSEU</name>
<sequence length="59" mass="6388">MNKPLARQRLLAATRHQNTVTALGVIPGVAETSSTQLDEDLDELDTLDPRDPDDTNGNS</sequence>
<evidence type="ECO:0000313" key="2">
    <source>
        <dbReference type="EMBL" id="GAA4556175.1"/>
    </source>
</evidence>
<organism evidence="2 3">
    <name type="scientific">Pseudonocardia xishanensis</name>
    <dbReference type="NCBI Taxonomy" id="630995"/>
    <lineage>
        <taxon>Bacteria</taxon>
        <taxon>Bacillati</taxon>
        <taxon>Actinomycetota</taxon>
        <taxon>Actinomycetes</taxon>
        <taxon>Pseudonocardiales</taxon>
        <taxon>Pseudonocardiaceae</taxon>
        <taxon>Pseudonocardia</taxon>
    </lineage>
</organism>